<evidence type="ECO:0000313" key="7">
    <source>
        <dbReference type="EMBL" id="MQS12262.1"/>
    </source>
</evidence>
<dbReference type="InterPro" id="IPR050721">
    <property type="entry name" value="Trk_Ktr_HKT_K-transport"/>
</dbReference>
<dbReference type="PROSITE" id="PS51201">
    <property type="entry name" value="RCK_N"/>
    <property type="match status" value="1"/>
</dbReference>
<feature type="domain" description="RCK C-terminal" evidence="6">
    <location>
        <begin position="136"/>
        <end position="215"/>
    </location>
</feature>
<dbReference type="EMBL" id="WBOF01000001">
    <property type="protein sequence ID" value="MQS12262.1"/>
    <property type="molecule type" value="Genomic_DNA"/>
</dbReference>
<keyword evidence="3" id="KW-0630">Potassium</keyword>
<dbReference type="InterPro" id="IPR036721">
    <property type="entry name" value="RCK_C_sf"/>
</dbReference>
<dbReference type="Proteomes" id="UP000450000">
    <property type="component" value="Unassembled WGS sequence"/>
</dbReference>
<evidence type="ECO:0000313" key="8">
    <source>
        <dbReference type="Proteomes" id="UP000450000"/>
    </source>
</evidence>
<dbReference type="AlphaFoldDB" id="A0A6N7KL63"/>
<evidence type="ECO:0000256" key="4">
    <source>
        <dbReference type="ARBA" id="ARBA00023027"/>
    </source>
</evidence>
<evidence type="ECO:0000259" key="6">
    <source>
        <dbReference type="PROSITE" id="PS51202"/>
    </source>
</evidence>
<dbReference type="Gene3D" id="3.30.70.1450">
    <property type="entry name" value="Regulator of K+ conductance, C-terminal domain"/>
    <property type="match status" value="1"/>
</dbReference>
<dbReference type="RefSeq" id="WP_326846418.1">
    <property type="nucleotide sequence ID" value="NZ_WBOF01000001.1"/>
</dbReference>
<dbReference type="Gene3D" id="3.40.50.720">
    <property type="entry name" value="NAD(P)-binding Rossmann-like Domain"/>
    <property type="match status" value="1"/>
</dbReference>
<keyword evidence="2" id="KW-0633">Potassium transport</keyword>
<keyword evidence="2" id="KW-0406">Ion transport</keyword>
<keyword evidence="2" id="KW-0813">Transport</keyword>
<dbReference type="InterPro" id="IPR006037">
    <property type="entry name" value="RCK_C"/>
</dbReference>
<evidence type="ECO:0000256" key="2">
    <source>
        <dbReference type="ARBA" id="ARBA00022538"/>
    </source>
</evidence>
<dbReference type="InterPro" id="IPR003148">
    <property type="entry name" value="RCK_N"/>
</dbReference>
<accession>A0A6N7KL63</accession>
<dbReference type="PRINTS" id="PR00335">
    <property type="entry name" value="KUPTAKETRKA"/>
</dbReference>
<dbReference type="GO" id="GO:0015079">
    <property type="term" value="F:potassium ion transmembrane transporter activity"/>
    <property type="evidence" value="ECO:0007669"/>
    <property type="project" value="InterPro"/>
</dbReference>
<gene>
    <name evidence="7" type="ORF">F7Q99_08130</name>
</gene>
<comment type="caution">
    <text evidence="7">The sequence shown here is derived from an EMBL/GenBank/DDBJ whole genome shotgun (WGS) entry which is preliminary data.</text>
</comment>
<dbReference type="SUPFAM" id="SSF51735">
    <property type="entry name" value="NAD(P)-binding Rossmann-fold domains"/>
    <property type="match status" value="1"/>
</dbReference>
<sequence length="222" mass="23829">MHIVIMGCGRVGSALARALEKQGHSVAVVDQDPSAFRRLGAGFSGRRVTGVGFDQDTLREAGIEEAGAFAAVSSGDNSNIIAARVARENFGVENVAARIYDPRRAEVYQRLGIPTVATVRWTADQMLRRLLPSGAEPLWQDPSGGVQLAEVAYHLSWVGRRVSELEEASGARVAFVTRLGEGVLPTPQMVVQEGDLVHVMLRRADLAAVEAAFAQGPKEEGR</sequence>
<dbReference type="InterPro" id="IPR006036">
    <property type="entry name" value="K_uptake_TrkA"/>
</dbReference>
<dbReference type="SUPFAM" id="SSF116726">
    <property type="entry name" value="TrkA C-terminal domain-like"/>
    <property type="match status" value="1"/>
</dbReference>
<dbReference type="Pfam" id="PF02080">
    <property type="entry name" value="TrkA_C"/>
    <property type="match status" value="1"/>
</dbReference>
<evidence type="ECO:0000256" key="1">
    <source>
        <dbReference type="ARBA" id="ARBA00017378"/>
    </source>
</evidence>
<dbReference type="GO" id="GO:0005886">
    <property type="term" value="C:plasma membrane"/>
    <property type="evidence" value="ECO:0007669"/>
    <property type="project" value="InterPro"/>
</dbReference>
<dbReference type="PANTHER" id="PTHR43833">
    <property type="entry name" value="POTASSIUM CHANNEL PROTEIN 2-RELATED-RELATED"/>
    <property type="match status" value="1"/>
</dbReference>
<feature type="domain" description="RCK N-terminal" evidence="5">
    <location>
        <begin position="1"/>
        <end position="118"/>
    </location>
</feature>
<evidence type="ECO:0000259" key="5">
    <source>
        <dbReference type="PROSITE" id="PS51201"/>
    </source>
</evidence>
<dbReference type="InterPro" id="IPR036291">
    <property type="entry name" value="NAD(P)-bd_dom_sf"/>
</dbReference>
<dbReference type="PANTHER" id="PTHR43833:SF8">
    <property type="entry name" value="TRK SYSTEM POTASSIUM UPTAKE PROTEIN TRKA"/>
    <property type="match status" value="1"/>
</dbReference>
<evidence type="ECO:0000256" key="3">
    <source>
        <dbReference type="ARBA" id="ARBA00022958"/>
    </source>
</evidence>
<protein>
    <recommendedName>
        <fullName evidence="1">Trk system potassium uptake protein TrkA</fullName>
    </recommendedName>
</protein>
<proteinExistence type="predicted"/>
<dbReference type="PROSITE" id="PS51202">
    <property type="entry name" value="RCK_C"/>
    <property type="match status" value="1"/>
</dbReference>
<organism evidence="7 8">
    <name type="scientific">Streptomyces kaniharaensis</name>
    <dbReference type="NCBI Taxonomy" id="212423"/>
    <lineage>
        <taxon>Bacteria</taxon>
        <taxon>Bacillati</taxon>
        <taxon>Actinomycetota</taxon>
        <taxon>Actinomycetes</taxon>
        <taxon>Kitasatosporales</taxon>
        <taxon>Streptomycetaceae</taxon>
        <taxon>Streptomyces</taxon>
    </lineage>
</organism>
<reference evidence="7 8" key="1">
    <citation type="submission" date="2019-09" db="EMBL/GenBank/DDBJ databases">
        <title>Genome Sequences of Streptomyces kaniharaensis ATCC 21070.</title>
        <authorList>
            <person name="Zhu W."/>
            <person name="De Crecy-Lagard V."/>
            <person name="Richards N.G."/>
        </authorList>
    </citation>
    <scope>NUCLEOTIDE SEQUENCE [LARGE SCALE GENOMIC DNA]</scope>
    <source>
        <strain evidence="7 8">SF-557</strain>
    </source>
</reference>
<keyword evidence="4" id="KW-0520">NAD</keyword>
<dbReference type="Pfam" id="PF02254">
    <property type="entry name" value="TrkA_N"/>
    <property type="match status" value="1"/>
</dbReference>
<name>A0A6N7KL63_9ACTN</name>
<keyword evidence="8" id="KW-1185">Reference proteome</keyword>